<proteinExistence type="predicted"/>
<protein>
    <submittedName>
        <fullName evidence="1">Uncharacterized protein</fullName>
    </submittedName>
</protein>
<dbReference type="AlphaFoldDB" id="A0A176Z9W6"/>
<organism evidence="1 2">
    <name type="scientific">Bradyrhizobium centrolobii</name>
    <dbReference type="NCBI Taxonomy" id="1505087"/>
    <lineage>
        <taxon>Bacteria</taxon>
        <taxon>Pseudomonadati</taxon>
        <taxon>Pseudomonadota</taxon>
        <taxon>Alphaproteobacteria</taxon>
        <taxon>Hyphomicrobiales</taxon>
        <taxon>Nitrobacteraceae</taxon>
        <taxon>Bradyrhizobium</taxon>
    </lineage>
</organism>
<comment type="caution">
    <text evidence="1">The sequence shown here is derived from an EMBL/GenBank/DDBJ whole genome shotgun (WGS) entry which is preliminary data.</text>
</comment>
<reference evidence="1 2" key="1">
    <citation type="submission" date="2016-03" db="EMBL/GenBank/DDBJ databases">
        <title>Draft Genome Sequence of the Strain BR 10245 (Bradyrhizobium sp.) isolated from nodules of Centrolobium paraense.</title>
        <authorList>
            <person name="Simoes-Araujo J.L.Sr."/>
            <person name="Barauna A.C."/>
            <person name="Silva K."/>
            <person name="Zilli J.E."/>
        </authorList>
    </citation>
    <scope>NUCLEOTIDE SEQUENCE [LARGE SCALE GENOMIC DNA]</scope>
    <source>
        <strain evidence="1 2">BR 10245</strain>
    </source>
</reference>
<dbReference type="EMBL" id="LUUB01000003">
    <property type="protein sequence ID" value="OAF17439.1"/>
    <property type="molecule type" value="Genomic_DNA"/>
</dbReference>
<evidence type="ECO:0000313" key="2">
    <source>
        <dbReference type="Proteomes" id="UP000076959"/>
    </source>
</evidence>
<gene>
    <name evidence="1" type="ORF">AYJ54_37125</name>
</gene>
<keyword evidence="2" id="KW-1185">Reference proteome</keyword>
<dbReference type="Proteomes" id="UP000076959">
    <property type="component" value="Unassembled WGS sequence"/>
</dbReference>
<accession>A0A176Z9W6</accession>
<sequence length="87" mass="9532">MKLEMLPPASCQTNALQDDRRARRALGSFAFPSASARHDGRRLHKLCIQDSEALVHAGAPLVEIAQSEKGAALRIDGGLDHLRSHRH</sequence>
<name>A0A176Z9W6_9BRAD</name>
<evidence type="ECO:0000313" key="1">
    <source>
        <dbReference type="EMBL" id="OAF17439.1"/>
    </source>
</evidence>